<keyword evidence="5" id="KW-0812">Transmembrane</keyword>
<sequence>MSYFTALFFICALNVAHCYYCLKILTHFNYEICKFEEVDVKLKPIFFLLAVTLAGSVQAVDLIDAWRAAQAYDANFSAAKSAQIAGQEKAIQGRSLLLPQVGLGANLNHARIDSSPGNPTPTNPQVDKSGQTYGFSVRLTQPIYRQDAFVAADQLSKQTELADLQFRVAEQNLILRVAQSYFDVLTAQENVVLSAAQRESVAQQLAQAKRSFDVGSANINDVNAAQARYDGIIATEIIAANELDIRQNAFRLLTNLNSDQLATAANNIEATLPVPNDLNEWQARTETGSFELLAQRLNLDIVAKNIQLYRLQDTPTLDLVASYGQNFDSNGLARNGGTDRLGTGVIGLQFSVPLYTGGRRSSQLRESLANRDQQMDRVEATRRDALQTNKQAFLGVSAGAAQIRALQQALVSSKSLLDSTKLGHEVGVSTMLDVLDANQRYYETRFRLVVAKYNYIFSTLQLAASTGVLNEQVLQHANQWFVATR</sequence>
<evidence type="ECO:0000256" key="6">
    <source>
        <dbReference type="ARBA" id="ARBA00023136"/>
    </source>
</evidence>
<evidence type="ECO:0000256" key="7">
    <source>
        <dbReference type="ARBA" id="ARBA00023237"/>
    </source>
</evidence>
<accession>A0ABS2CCB9</accession>
<dbReference type="NCBIfam" id="TIGR01844">
    <property type="entry name" value="type_I_sec_TolC"/>
    <property type="match status" value="1"/>
</dbReference>
<evidence type="ECO:0000256" key="2">
    <source>
        <dbReference type="ARBA" id="ARBA00007613"/>
    </source>
</evidence>
<organism evidence="8 9">
    <name type="scientific">Deefgea chitinilytica</name>
    <dbReference type="NCBI Taxonomy" id="570276"/>
    <lineage>
        <taxon>Bacteria</taxon>
        <taxon>Pseudomonadati</taxon>
        <taxon>Pseudomonadota</taxon>
        <taxon>Betaproteobacteria</taxon>
        <taxon>Neisseriales</taxon>
        <taxon>Chitinibacteraceae</taxon>
        <taxon>Deefgea</taxon>
    </lineage>
</organism>
<dbReference type="PANTHER" id="PTHR30026:SF20">
    <property type="entry name" value="OUTER MEMBRANE PROTEIN TOLC"/>
    <property type="match status" value="1"/>
</dbReference>
<dbReference type="PANTHER" id="PTHR30026">
    <property type="entry name" value="OUTER MEMBRANE PROTEIN TOLC"/>
    <property type="match status" value="1"/>
</dbReference>
<dbReference type="InterPro" id="IPR051906">
    <property type="entry name" value="TolC-like"/>
</dbReference>
<dbReference type="Proteomes" id="UP001195660">
    <property type="component" value="Unassembled WGS sequence"/>
</dbReference>
<dbReference type="InterPro" id="IPR003423">
    <property type="entry name" value="OMP_efflux"/>
</dbReference>
<evidence type="ECO:0000256" key="5">
    <source>
        <dbReference type="ARBA" id="ARBA00022692"/>
    </source>
</evidence>
<evidence type="ECO:0000256" key="4">
    <source>
        <dbReference type="ARBA" id="ARBA00022452"/>
    </source>
</evidence>
<gene>
    <name evidence="8" type="ORF">GM173_09030</name>
</gene>
<dbReference type="SUPFAM" id="SSF56954">
    <property type="entry name" value="Outer membrane efflux proteins (OEP)"/>
    <property type="match status" value="1"/>
</dbReference>
<dbReference type="Gene3D" id="1.20.1600.10">
    <property type="entry name" value="Outer membrane efflux proteins (OEP)"/>
    <property type="match status" value="1"/>
</dbReference>
<dbReference type="EMBL" id="WOFE01000003">
    <property type="protein sequence ID" value="MBM5571722.1"/>
    <property type="molecule type" value="Genomic_DNA"/>
</dbReference>
<evidence type="ECO:0000256" key="3">
    <source>
        <dbReference type="ARBA" id="ARBA00022448"/>
    </source>
</evidence>
<proteinExistence type="inferred from homology"/>
<protein>
    <submittedName>
        <fullName evidence="8">TolC family outer membrane protein</fullName>
    </submittedName>
</protein>
<keyword evidence="7" id="KW-0998">Cell outer membrane</keyword>
<keyword evidence="3" id="KW-0813">Transport</keyword>
<reference evidence="8 9" key="1">
    <citation type="submission" date="2019-11" db="EMBL/GenBank/DDBJ databases">
        <title>Novel Deefgea species.</title>
        <authorList>
            <person name="Han J.-H."/>
        </authorList>
    </citation>
    <scope>NUCLEOTIDE SEQUENCE [LARGE SCALE GENOMIC DNA]</scope>
    <source>
        <strain evidence="8 9">LMG 24817</strain>
    </source>
</reference>
<comment type="similarity">
    <text evidence="2">Belongs to the outer membrane factor (OMF) (TC 1.B.17) family.</text>
</comment>
<keyword evidence="6" id="KW-0472">Membrane</keyword>
<keyword evidence="9" id="KW-1185">Reference proteome</keyword>
<evidence type="ECO:0000313" key="9">
    <source>
        <dbReference type="Proteomes" id="UP001195660"/>
    </source>
</evidence>
<dbReference type="Pfam" id="PF02321">
    <property type="entry name" value="OEP"/>
    <property type="match status" value="2"/>
</dbReference>
<evidence type="ECO:0000313" key="8">
    <source>
        <dbReference type="EMBL" id="MBM5571722.1"/>
    </source>
</evidence>
<comment type="subcellular location">
    <subcellularLocation>
        <location evidence="1">Cell outer membrane</location>
    </subcellularLocation>
</comment>
<comment type="caution">
    <text evidence="8">The sequence shown here is derived from an EMBL/GenBank/DDBJ whole genome shotgun (WGS) entry which is preliminary data.</text>
</comment>
<keyword evidence="4" id="KW-1134">Transmembrane beta strand</keyword>
<evidence type="ECO:0000256" key="1">
    <source>
        <dbReference type="ARBA" id="ARBA00004442"/>
    </source>
</evidence>
<dbReference type="InterPro" id="IPR010130">
    <property type="entry name" value="T1SS_OMP_TolC"/>
</dbReference>
<name>A0ABS2CCB9_9NEIS</name>